<keyword evidence="2" id="KW-1185">Reference proteome</keyword>
<evidence type="ECO:0000313" key="1">
    <source>
        <dbReference type="EMBL" id="TAA74839.1"/>
    </source>
</evidence>
<dbReference type="AlphaFoldDB" id="A0A521G1D7"/>
<evidence type="ECO:0000313" key="2">
    <source>
        <dbReference type="Proteomes" id="UP000316238"/>
    </source>
</evidence>
<proteinExistence type="predicted"/>
<sequence length="377" mass="40775">MSKSPSEQIALTVRAADNMTEVFLADSRFELIANGIGRTEATVAPGLYKARFRVGQVQTDSLIEVETGGASKIFDGTAVQFASPVPMPQTLTYRQAQAEAAQQLSRVINLKQGTGSQLFLFLRGLTAEASRPWVGVSLHDLSGKQFAEAGQGTCDTANCFCGLNIELDPGTYRLRVEEEPGEIYEMFIVTLAGWQTQVFALAETSWQPGVQAVRAALPDAAVLMAEIDKGFDPANPAVRQTELLRLGLMHGRKILTEIGLKNLLAGTLNPMNAVFIAHLLARREDEVLQALAVDLVGHIDSSLAAHPDLRAALLVPQFVTSNETPPIFTAPPMLNSSWQLITQAVDKEKAVIPSGSLNEQIKAGVLNTALWLLHRLP</sequence>
<dbReference type="EMBL" id="NQJD01000016">
    <property type="protein sequence ID" value="TAA74839.1"/>
    <property type="molecule type" value="Genomic_DNA"/>
</dbReference>
<accession>A0A521G1D7</accession>
<comment type="caution">
    <text evidence="1">The sequence shown here is derived from an EMBL/GenBank/DDBJ whole genome shotgun (WGS) entry which is preliminary data.</text>
</comment>
<dbReference type="Proteomes" id="UP000316238">
    <property type="component" value="Unassembled WGS sequence"/>
</dbReference>
<organism evidence="1 2">
    <name type="scientific">Candidatus Electronema aureum</name>
    <dbReference type="NCBI Taxonomy" id="2005002"/>
    <lineage>
        <taxon>Bacteria</taxon>
        <taxon>Pseudomonadati</taxon>
        <taxon>Thermodesulfobacteriota</taxon>
        <taxon>Desulfobulbia</taxon>
        <taxon>Desulfobulbales</taxon>
        <taxon>Desulfobulbaceae</taxon>
        <taxon>Candidatus Electronema</taxon>
    </lineage>
</organism>
<protein>
    <submittedName>
        <fullName evidence="1">Uncharacterized protein</fullName>
    </submittedName>
</protein>
<gene>
    <name evidence="1" type="ORF">CDV28_11615</name>
</gene>
<reference evidence="1" key="1">
    <citation type="submission" date="2017-07" db="EMBL/GenBank/DDBJ databases">
        <title>The cable genome - Insights into the physiology and evolution of filamentous bacteria capable of sulfide oxidation via long distance electron transfer.</title>
        <authorList>
            <person name="Thorup C."/>
            <person name="Bjerg J.T."/>
            <person name="Schreiber L."/>
            <person name="Nielsen L.P."/>
            <person name="Kjeldsen K.U."/>
            <person name="Boesen T."/>
            <person name="Boggild A."/>
            <person name="Meysman F."/>
            <person name="Geelhoed J."/>
            <person name="Schramm A."/>
        </authorList>
    </citation>
    <scope>NUCLEOTIDE SEQUENCE [LARGE SCALE GENOMIC DNA]</scope>
    <source>
        <strain evidence="1">GS</strain>
    </source>
</reference>
<name>A0A521G1D7_9BACT</name>